<evidence type="ECO:0000313" key="1">
    <source>
        <dbReference type="EnsemblMetazoa" id="XP_037868463.1"/>
    </source>
</evidence>
<organism evidence="1 2">
    <name type="scientific">Bombyx mori</name>
    <name type="common">Silk moth</name>
    <dbReference type="NCBI Taxonomy" id="7091"/>
    <lineage>
        <taxon>Eukaryota</taxon>
        <taxon>Metazoa</taxon>
        <taxon>Ecdysozoa</taxon>
        <taxon>Arthropoda</taxon>
        <taxon>Hexapoda</taxon>
        <taxon>Insecta</taxon>
        <taxon>Pterygota</taxon>
        <taxon>Neoptera</taxon>
        <taxon>Endopterygota</taxon>
        <taxon>Lepidoptera</taxon>
        <taxon>Glossata</taxon>
        <taxon>Ditrysia</taxon>
        <taxon>Bombycoidea</taxon>
        <taxon>Bombycidae</taxon>
        <taxon>Bombycinae</taxon>
        <taxon>Bombyx</taxon>
    </lineage>
</organism>
<dbReference type="AlphaFoldDB" id="A0A8R2LX93"/>
<reference evidence="2" key="1">
    <citation type="journal article" date="2008" name="Insect Biochem. Mol. Biol.">
        <title>The genome of a lepidopteran model insect, the silkworm Bombyx mori.</title>
        <authorList>
            <consortium name="International Silkworm Genome Consortium"/>
        </authorList>
    </citation>
    <scope>NUCLEOTIDE SEQUENCE [LARGE SCALE GENOMIC DNA]</scope>
    <source>
        <strain evidence="2">p50T</strain>
    </source>
</reference>
<evidence type="ECO:0000313" key="2">
    <source>
        <dbReference type="Proteomes" id="UP000005204"/>
    </source>
</evidence>
<dbReference type="EnsemblMetazoa" id="XM_038012535.1">
    <property type="protein sequence ID" value="XP_037868463.1"/>
    <property type="gene ID" value="LOC101744868"/>
</dbReference>
<keyword evidence="2" id="KW-1185">Reference proteome</keyword>
<dbReference type="Proteomes" id="UP000005204">
    <property type="component" value="Unassembled WGS sequence"/>
</dbReference>
<name>A0A8R2LX93_BOMMO</name>
<accession>A0A8R2LX93</accession>
<proteinExistence type="predicted"/>
<protein>
    <submittedName>
        <fullName evidence="1">Uncharacterized protein</fullName>
    </submittedName>
</protein>
<sequence length="113" mass="12471">MTINYDKSYGQLIAHGVFRRIFSVAHDSDPVVDSAKHSPPTRTSVSLTHELTDPSGYSWNSPLDYQRIDGSSTSYATDTSMALYAVPQIPSPWTLQSLALDEESLNIPVTKLI</sequence>
<reference evidence="1" key="2">
    <citation type="submission" date="2022-06" db="UniProtKB">
        <authorList>
            <consortium name="EnsemblMetazoa"/>
        </authorList>
    </citation>
    <scope>IDENTIFICATION</scope>
    <source>
        <strain evidence="1">p50T (Dazao)</strain>
    </source>
</reference>